<evidence type="ECO:0000313" key="9">
    <source>
        <dbReference type="EMBL" id="KAK3095429.1"/>
    </source>
</evidence>
<evidence type="ECO:0000256" key="1">
    <source>
        <dbReference type="ARBA" id="ARBA00004123"/>
    </source>
</evidence>
<keyword evidence="3" id="KW-0238">DNA-binding</keyword>
<keyword evidence="10" id="KW-1185">Reference proteome</keyword>
<sequence length="197" mass="22546">MFNISQLIQAAEYLERREREAEHGYATTLPMPPDFITSKRKSKPKKSQGNRSTHNELEKNRRAHLRYCLEKLKDIVPVGGDSTRHTTLGLLTKAKSFIRTLEDKERKQSATKDQLRREHRFLQRRLESLREGQYRVRQERSISECSTTTNSTSSNSESDEIDILGYGSAPSDTDDSSGSDGYTHAKRLVMNSSPELL</sequence>
<evidence type="ECO:0000256" key="7">
    <source>
        <dbReference type="SAM" id="MobiDB-lite"/>
    </source>
</evidence>
<dbReference type="SUPFAM" id="SSF47459">
    <property type="entry name" value="HLH, helix-loop-helix DNA-binding domain"/>
    <property type="match status" value="1"/>
</dbReference>
<dbReference type="EMBL" id="VSWD01000008">
    <property type="protein sequence ID" value="KAK3095429.1"/>
    <property type="molecule type" value="Genomic_DNA"/>
</dbReference>
<evidence type="ECO:0000256" key="4">
    <source>
        <dbReference type="ARBA" id="ARBA00023163"/>
    </source>
</evidence>
<dbReference type="AlphaFoldDB" id="A0AA89BYQ5"/>
<dbReference type="PANTHER" id="PTHR11969:SF54">
    <property type="entry name" value="MAD-LIKE PROTEIN 1"/>
    <property type="match status" value="1"/>
</dbReference>
<keyword evidence="6" id="KW-0175">Coiled coil</keyword>
<feature type="coiled-coil region" evidence="6">
    <location>
        <begin position="98"/>
        <end position="132"/>
    </location>
</feature>
<feature type="compositionally biased region" description="Basic residues" evidence="7">
    <location>
        <begin position="38"/>
        <end position="48"/>
    </location>
</feature>
<feature type="region of interest" description="Disordered" evidence="7">
    <location>
        <begin position="23"/>
        <end position="59"/>
    </location>
</feature>
<comment type="caution">
    <text evidence="9">The sequence shown here is derived from an EMBL/GenBank/DDBJ whole genome shotgun (WGS) entry which is preliminary data.</text>
</comment>
<evidence type="ECO:0000256" key="6">
    <source>
        <dbReference type="SAM" id="Coils"/>
    </source>
</evidence>
<protein>
    <recommendedName>
        <fullName evidence="8">BHLH domain-containing protein</fullName>
    </recommendedName>
</protein>
<keyword evidence="5" id="KW-0539">Nucleus</keyword>
<organism evidence="9 10">
    <name type="scientific">Pinctada imbricata</name>
    <name type="common">Atlantic pearl-oyster</name>
    <name type="synonym">Pinctada martensii</name>
    <dbReference type="NCBI Taxonomy" id="66713"/>
    <lineage>
        <taxon>Eukaryota</taxon>
        <taxon>Metazoa</taxon>
        <taxon>Spiralia</taxon>
        <taxon>Lophotrochozoa</taxon>
        <taxon>Mollusca</taxon>
        <taxon>Bivalvia</taxon>
        <taxon>Autobranchia</taxon>
        <taxon>Pteriomorphia</taxon>
        <taxon>Pterioida</taxon>
        <taxon>Pterioidea</taxon>
        <taxon>Pteriidae</taxon>
        <taxon>Pinctada</taxon>
    </lineage>
</organism>
<gene>
    <name evidence="9" type="ORF">FSP39_014581</name>
</gene>
<dbReference type="GO" id="GO:0046983">
    <property type="term" value="F:protein dimerization activity"/>
    <property type="evidence" value="ECO:0007669"/>
    <property type="project" value="InterPro"/>
</dbReference>
<proteinExistence type="predicted"/>
<dbReference type="InterPro" id="IPR036638">
    <property type="entry name" value="HLH_DNA-bd_sf"/>
</dbReference>
<comment type="subcellular location">
    <subcellularLocation>
        <location evidence="1">Nucleus</location>
    </subcellularLocation>
</comment>
<evidence type="ECO:0000259" key="8">
    <source>
        <dbReference type="PROSITE" id="PS50888"/>
    </source>
</evidence>
<dbReference type="GO" id="GO:0000978">
    <property type="term" value="F:RNA polymerase II cis-regulatory region sequence-specific DNA binding"/>
    <property type="evidence" value="ECO:0007669"/>
    <property type="project" value="TreeGrafter"/>
</dbReference>
<feature type="region of interest" description="Disordered" evidence="7">
    <location>
        <begin position="137"/>
        <end position="197"/>
    </location>
</feature>
<keyword evidence="2" id="KW-0805">Transcription regulation</keyword>
<dbReference type="CDD" id="cd11401">
    <property type="entry name" value="bHLHzip_Mad"/>
    <property type="match status" value="1"/>
</dbReference>
<dbReference type="PANTHER" id="PTHR11969">
    <property type="entry name" value="MAX DIMERIZATION, MAD"/>
    <property type="match status" value="1"/>
</dbReference>
<dbReference type="PROSITE" id="PS50888">
    <property type="entry name" value="BHLH"/>
    <property type="match status" value="1"/>
</dbReference>
<dbReference type="SMART" id="SM00353">
    <property type="entry name" value="HLH"/>
    <property type="match status" value="1"/>
</dbReference>
<dbReference type="InterPro" id="IPR011598">
    <property type="entry name" value="bHLH_dom"/>
</dbReference>
<name>A0AA89BYQ5_PINIB</name>
<dbReference type="Gene3D" id="4.10.280.10">
    <property type="entry name" value="Helix-loop-helix DNA-binding domain"/>
    <property type="match status" value="1"/>
</dbReference>
<reference evidence="9" key="1">
    <citation type="submission" date="2019-08" db="EMBL/GenBank/DDBJ databases">
        <title>The improved chromosome-level genome for the pearl oyster Pinctada fucata martensii using PacBio sequencing and Hi-C.</title>
        <authorList>
            <person name="Zheng Z."/>
        </authorList>
    </citation>
    <scope>NUCLEOTIDE SEQUENCE</scope>
    <source>
        <strain evidence="9">ZZ-2019</strain>
        <tissue evidence="9">Adductor muscle</tissue>
    </source>
</reference>
<accession>A0AA89BYQ5</accession>
<feature type="compositionally biased region" description="Low complexity" evidence="7">
    <location>
        <begin position="143"/>
        <end position="156"/>
    </location>
</feature>
<evidence type="ECO:0000256" key="2">
    <source>
        <dbReference type="ARBA" id="ARBA00023015"/>
    </source>
</evidence>
<dbReference type="GO" id="GO:0000981">
    <property type="term" value="F:DNA-binding transcription factor activity, RNA polymerase II-specific"/>
    <property type="evidence" value="ECO:0007669"/>
    <property type="project" value="TreeGrafter"/>
</dbReference>
<dbReference type="GO" id="GO:0005634">
    <property type="term" value="C:nucleus"/>
    <property type="evidence" value="ECO:0007669"/>
    <property type="project" value="UniProtKB-SubCell"/>
</dbReference>
<dbReference type="Pfam" id="PF00010">
    <property type="entry name" value="HLH"/>
    <property type="match status" value="1"/>
</dbReference>
<keyword evidence="4" id="KW-0804">Transcription</keyword>
<feature type="domain" description="BHLH" evidence="8">
    <location>
        <begin position="49"/>
        <end position="101"/>
    </location>
</feature>
<evidence type="ECO:0000256" key="3">
    <source>
        <dbReference type="ARBA" id="ARBA00023125"/>
    </source>
</evidence>
<evidence type="ECO:0000313" key="10">
    <source>
        <dbReference type="Proteomes" id="UP001186944"/>
    </source>
</evidence>
<dbReference type="Proteomes" id="UP001186944">
    <property type="component" value="Unassembled WGS sequence"/>
</dbReference>
<evidence type="ECO:0000256" key="5">
    <source>
        <dbReference type="ARBA" id="ARBA00023242"/>
    </source>
</evidence>